<organism evidence="14 15">
    <name type="scientific">Streptococcus oralis subsp. tigurinus</name>
    <dbReference type="NCBI Taxonomy" id="1077464"/>
    <lineage>
        <taxon>Bacteria</taxon>
        <taxon>Bacillati</taxon>
        <taxon>Bacillota</taxon>
        <taxon>Bacilli</taxon>
        <taxon>Lactobacillales</taxon>
        <taxon>Streptococcaceae</taxon>
        <taxon>Streptococcus</taxon>
    </lineage>
</organism>
<dbReference type="InterPro" id="IPR003661">
    <property type="entry name" value="HisK_dim/P_dom"/>
</dbReference>
<dbReference type="NCBIfam" id="TIGR00229">
    <property type="entry name" value="sensory_box"/>
    <property type="match status" value="1"/>
</dbReference>
<dbReference type="Pfam" id="PF02518">
    <property type="entry name" value="HATPase_c"/>
    <property type="match status" value="1"/>
</dbReference>
<dbReference type="Pfam" id="PF00512">
    <property type="entry name" value="HisKA"/>
    <property type="match status" value="1"/>
</dbReference>
<proteinExistence type="predicted"/>
<dbReference type="SMART" id="SM00091">
    <property type="entry name" value="PAS"/>
    <property type="match status" value="1"/>
</dbReference>
<dbReference type="Proteomes" id="UP000193958">
    <property type="component" value="Unassembled WGS sequence"/>
</dbReference>
<keyword evidence="10" id="KW-0812">Transmembrane</keyword>
<evidence type="ECO:0000313" key="15">
    <source>
        <dbReference type="Proteomes" id="UP000193958"/>
    </source>
</evidence>
<dbReference type="InterPro" id="IPR000014">
    <property type="entry name" value="PAS"/>
</dbReference>
<keyword evidence="10" id="KW-1133">Transmembrane helix</keyword>
<feature type="domain" description="Histidine kinase" evidence="11">
    <location>
        <begin position="215"/>
        <end position="435"/>
    </location>
</feature>
<dbReference type="FunFam" id="1.10.287.130:FF:000001">
    <property type="entry name" value="Two-component sensor histidine kinase"/>
    <property type="match status" value="1"/>
</dbReference>
<keyword evidence="7" id="KW-0902">Two-component regulatory system</keyword>
<accession>A0A1X1G9U0</accession>
<feature type="coiled-coil region" evidence="9">
    <location>
        <begin position="68"/>
        <end position="95"/>
    </location>
</feature>
<evidence type="ECO:0000256" key="9">
    <source>
        <dbReference type="SAM" id="Coils"/>
    </source>
</evidence>
<dbReference type="SUPFAM" id="SSF47384">
    <property type="entry name" value="Homodimeric domain of signal transducing histidine kinase"/>
    <property type="match status" value="1"/>
</dbReference>
<dbReference type="SUPFAM" id="SSF55785">
    <property type="entry name" value="PYP-like sensor domain (PAS domain)"/>
    <property type="match status" value="1"/>
</dbReference>
<sequence>MIEDIRQTILTSDFIFILILLGFILVVTLLLLENRRDNIRLKEINQKVKDLIAGDYSQVLDLQGSTEITNITNNLNDLSEVIRLTQENLEQESKRLNSILSYMTDGVLATNRRGQITMINDMAKKQLGVQKEDVLNKSILELLKIEDEYELRDLITQIPELTIDSQDVNGEYLSLRVRFALVRRESGFISGLVAVLHDTTEQEKEERERRLFVSNVSHELRTPLTSVKSYLEALDEGALYDSVAPDFIKVSLDETNRMMRMVTDLLHLSRIDNATTKLDVELINFTAFITFILNRFDKMRNQDEEKKYEIVRDYPITSVWIEIDTDKMTQVIDNILNNAIKYSPDGGKITVSMKTTDDQMILSISDQGLGIPKQDLPRIFDRFYRVDRARSRAQGGTGLGLAIAKEIIKQHNGFIWAKSEYGKGSTFTIVLPYDKDAVKEEIWEDEIED</sequence>
<dbReference type="Gene3D" id="3.30.450.20">
    <property type="entry name" value="PAS domain"/>
    <property type="match status" value="1"/>
</dbReference>
<dbReference type="CDD" id="cd00130">
    <property type="entry name" value="PAS"/>
    <property type="match status" value="1"/>
</dbReference>
<evidence type="ECO:0000259" key="11">
    <source>
        <dbReference type="PROSITE" id="PS50109"/>
    </source>
</evidence>
<dbReference type="InterPro" id="IPR054693">
    <property type="entry name" value="WalK-like_HAMP"/>
</dbReference>
<keyword evidence="9" id="KW-0175">Coiled coil</keyword>
<dbReference type="GO" id="GO:0016036">
    <property type="term" value="P:cellular response to phosphate starvation"/>
    <property type="evidence" value="ECO:0007669"/>
    <property type="project" value="TreeGrafter"/>
</dbReference>
<dbReference type="Pfam" id="PF00989">
    <property type="entry name" value="PAS"/>
    <property type="match status" value="1"/>
</dbReference>
<feature type="transmembrane region" description="Helical" evidence="10">
    <location>
        <begin position="14"/>
        <end position="32"/>
    </location>
</feature>
<evidence type="ECO:0000259" key="13">
    <source>
        <dbReference type="PROSITE" id="PS50885"/>
    </source>
</evidence>
<dbReference type="GO" id="GO:0004721">
    <property type="term" value="F:phosphoprotein phosphatase activity"/>
    <property type="evidence" value="ECO:0007669"/>
    <property type="project" value="TreeGrafter"/>
</dbReference>
<comment type="subcellular location">
    <subcellularLocation>
        <location evidence="2">Membrane</location>
    </subcellularLocation>
</comment>
<evidence type="ECO:0000256" key="4">
    <source>
        <dbReference type="ARBA" id="ARBA00022553"/>
    </source>
</evidence>
<dbReference type="PANTHER" id="PTHR45453:SF1">
    <property type="entry name" value="PHOSPHATE REGULON SENSOR PROTEIN PHOR"/>
    <property type="match status" value="1"/>
</dbReference>
<dbReference type="Gene3D" id="1.10.8.500">
    <property type="entry name" value="HAMP domain in histidine kinase"/>
    <property type="match status" value="1"/>
</dbReference>
<evidence type="ECO:0000256" key="6">
    <source>
        <dbReference type="ARBA" id="ARBA00022777"/>
    </source>
</evidence>
<dbReference type="InterPro" id="IPR003660">
    <property type="entry name" value="HAMP_dom"/>
</dbReference>
<dbReference type="PROSITE" id="PS50885">
    <property type="entry name" value="HAMP"/>
    <property type="match status" value="1"/>
</dbReference>
<dbReference type="GO" id="GO:0000155">
    <property type="term" value="F:phosphorelay sensor kinase activity"/>
    <property type="evidence" value="ECO:0007669"/>
    <property type="project" value="InterPro"/>
</dbReference>
<feature type="domain" description="PAS" evidence="12">
    <location>
        <begin position="92"/>
        <end position="162"/>
    </location>
</feature>
<evidence type="ECO:0000256" key="1">
    <source>
        <dbReference type="ARBA" id="ARBA00000085"/>
    </source>
</evidence>
<dbReference type="GO" id="GO:0005886">
    <property type="term" value="C:plasma membrane"/>
    <property type="evidence" value="ECO:0007669"/>
    <property type="project" value="TreeGrafter"/>
</dbReference>
<dbReference type="InterPro" id="IPR050351">
    <property type="entry name" value="BphY/WalK/GraS-like"/>
</dbReference>
<evidence type="ECO:0000256" key="10">
    <source>
        <dbReference type="SAM" id="Phobius"/>
    </source>
</evidence>
<dbReference type="EMBL" id="NCUE01000018">
    <property type="protein sequence ID" value="ORO43482.1"/>
    <property type="molecule type" value="Genomic_DNA"/>
</dbReference>
<dbReference type="SMART" id="SM00388">
    <property type="entry name" value="HisKA"/>
    <property type="match status" value="1"/>
</dbReference>
<dbReference type="InterPro" id="IPR003594">
    <property type="entry name" value="HATPase_dom"/>
</dbReference>
<keyword evidence="4" id="KW-0597">Phosphoprotein</keyword>
<dbReference type="AlphaFoldDB" id="A0A1X1G9U0"/>
<dbReference type="Pfam" id="PF22610">
    <property type="entry name" value="CovS-like_HAMP"/>
    <property type="match status" value="1"/>
</dbReference>
<dbReference type="PROSITE" id="PS50112">
    <property type="entry name" value="PAS"/>
    <property type="match status" value="1"/>
</dbReference>
<dbReference type="CDD" id="cd00082">
    <property type="entry name" value="HisKA"/>
    <property type="match status" value="1"/>
</dbReference>
<comment type="catalytic activity">
    <reaction evidence="1">
        <text>ATP + protein L-histidine = ADP + protein N-phospho-L-histidine.</text>
        <dbReference type="EC" id="2.7.13.3"/>
    </reaction>
</comment>
<dbReference type="GO" id="GO:0006355">
    <property type="term" value="P:regulation of DNA-templated transcription"/>
    <property type="evidence" value="ECO:0007669"/>
    <property type="project" value="InterPro"/>
</dbReference>
<dbReference type="FunFam" id="3.30.565.10:FF:000006">
    <property type="entry name" value="Sensor histidine kinase WalK"/>
    <property type="match status" value="1"/>
</dbReference>
<dbReference type="PRINTS" id="PR00344">
    <property type="entry name" value="BCTRLSENSOR"/>
</dbReference>
<dbReference type="InterPro" id="IPR058096">
    <property type="entry name" value="WalK_streptococcus"/>
</dbReference>
<comment type="caution">
    <text evidence="14">The sequence shown here is derived from an EMBL/GenBank/DDBJ whole genome shotgun (WGS) entry which is preliminary data.</text>
</comment>
<gene>
    <name evidence="14" type="ORF">B7727_05240</name>
</gene>
<dbReference type="InterPro" id="IPR005467">
    <property type="entry name" value="His_kinase_dom"/>
</dbReference>
<dbReference type="Gene3D" id="3.30.565.10">
    <property type="entry name" value="Histidine kinase-like ATPase, C-terminal domain"/>
    <property type="match status" value="1"/>
</dbReference>
<evidence type="ECO:0000256" key="2">
    <source>
        <dbReference type="ARBA" id="ARBA00004370"/>
    </source>
</evidence>
<name>A0A1X1G9U0_STROR</name>
<dbReference type="SMART" id="SM00387">
    <property type="entry name" value="HATPase_c"/>
    <property type="match status" value="1"/>
</dbReference>
<feature type="domain" description="HAMP" evidence="13">
    <location>
        <begin position="35"/>
        <end position="87"/>
    </location>
</feature>
<reference evidence="14 15" key="1">
    <citation type="journal article" date="2016" name="Eur. J. Clin. Microbiol. Infect. Dis.">
        <title>Whole genome sequencing as a tool for phylogenetic analysis of clinical strains of Mitis group streptococci.</title>
        <authorList>
            <person name="Rasmussen L.H."/>
            <person name="Dargis R."/>
            <person name="Hojholt K."/>
            <person name="Christensen J.J."/>
            <person name="Skovgaard O."/>
            <person name="Justesen U.S."/>
            <person name="Rosenvinge F.S."/>
            <person name="Moser C."/>
            <person name="Lukjancenko O."/>
            <person name="Rasmussen S."/>
            <person name="Nielsen X.C."/>
        </authorList>
    </citation>
    <scope>NUCLEOTIDE SEQUENCE [LARGE SCALE GENOMIC DNA]</scope>
    <source>
        <strain evidence="14 15">B_003802_10</strain>
    </source>
</reference>
<dbReference type="InterPro" id="IPR004358">
    <property type="entry name" value="Sig_transdc_His_kin-like_C"/>
</dbReference>
<evidence type="ECO:0000256" key="7">
    <source>
        <dbReference type="ARBA" id="ARBA00023012"/>
    </source>
</evidence>
<dbReference type="SUPFAM" id="SSF55874">
    <property type="entry name" value="ATPase domain of HSP90 chaperone/DNA topoisomerase II/histidine kinase"/>
    <property type="match status" value="1"/>
</dbReference>
<keyword evidence="8 10" id="KW-0472">Membrane</keyword>
<dbReference type="InterPro" id="IPR013767">
    <property type="entry name" value="PAS_fold"/>
</dbReference>
<dbReference type="InterPro" id="IPR036890">
    <property type="entry name" value="HATPase_C_sf"/>
</dbReference>
<dbReference type="CDD" id="cd00075">
    <property type="entry name" value="HATPase"/>
    <property type="match status" value="1"/>
</dbReference>
<evidence type="ECO:0000259" key="12">
    <source>
        <dbReference type="PROSITE" id="PS50112"/>
    </source>
</evidence>
<dbReference type="RefSeq" id="WP_084920789.1">
    <property type="nucleotide sequence ID" value="NZ_NCUE01000018.1"/>
</dbReference>
<dbReference type="PROSITE" id="PS50109">
    <property type="entry name" value="HIS_KIN"/>
    <property type="match status" value="1"/>
</dbReference>
<dbReference type="NCBIfam" id="NF033093">
    <property type="entry name" value="HK_VicK"/>
    <property type="match status" value="1"/>
</dbReference>
<protein>
    <recommendedName>
        <fullName evidence="3">histidine kinase</fullName>
        <ecNumber evidence="3">2.7.13.3</ecNumber>
    </recommendedName>
</protein>
<dbReference type="Gene3D" id="1.10.287.130">
    <property type="match status" value="1"/>
</dbReference>
<dbReference type="InterPro" id="IPR035965">
    <property type="entry name" value="PAS-like_dom_sf"/>
</dbReference>
<evidence type="ECO:0000256" key="5">
    <source>
        <dbReference type="ARBA" id="ARBA00022679"/>
    </source>
</evidence>
<dbReference type="InterPro" id="IPR036097">
    <property type="entry name" value="HisK_dim/P_sf"/>
</dbReference>
<dbReference type="PANTHER" id="PTHR45453">
    <property type="entry name" value="PHOSPHATE REGULON SENSOR PROTEIN PHOR"/>
    <property type="match status" value="1"/>
</dbReference>
<keyword evidence="5" id="KW-0808">Transferase</keyword>
<dbReference type="EC" id="2.7.13.3" evidence="3"/>
<evidence type="ECO:0000256" key="8">
    <source>
        <dbReference type="ARBA" id="ARBA00023136"/>
    </source>
</evidence>
<evidence type="ECO:0000256" key="3">
    <source>
        <dbReference type="ARBA" id="ARBA00012438"/>
    </source>
</evidence>
<keyword evidence="6 14" id="KW-0418">Kinase</keyword>
<evidence type="ECO:0000313" key="14">
    <source>
        <dbReference type="EMBL" id="ORO43482.1"/>
    </source>
</evidence>